<dbReference type="AlphaFoldDB" id="A0A9P7DXU7"/>
<protein>
    <submittedName>
        <fullName evidence="2">Uncharacterized protein</fullName>
    </submittedName>
</protein>
<sequence length="149" mass="16982">MFHSHKLLTGANATRRPPIRPTPRRVPAGFFDNVKDQDTPSVHRRRRPFSPSWGSRLNMFLARPPQLFRRPQPNASGPIELQQRQGPSTSSRRSPPIVEVPALDDKKALYTARRQERASDKAKRITNPRLWVRVVLFLCCASPSTDDGH</sequence>
<dbReference type="GeneID" id="64638091"/>
<comment type="caution">
    <text evidence="2">The sequence shown here is derived from an EMBL/GenBank/DDBJ whole genome shotgun (WGS) entry which is preliminary data.</text>
</comment>
<proteinExistence type="predicted"/>
<name>A0A9P7DXU7_9AGAM</name>
<reference evidence="2" key="1">
    <citation type="journal article" date="2020" name="New Phytol.">
        <title>Comparative genomics reveals dynamic genome evolution in host specialist ectomycorrhizal fungi.</title>
        <authorList>
            <person name="Lofgren L.A."/>
            <person name="Nguyen N.H."/>
            <person name="Vilgalys R."/>
            <person name="Ruytinx J."/>
            <person name="Liao H.L."/>
            <person name="Branco S."/>
            <person name="Kuo A."/>
            <person name="LaButti K."/>
            <person name="Lipzen A."/>
            <person name="Andreopoulos W."/>
            <person name="Pangilinan J."/>
            <person name="Riley R."/>
            <person name="Hundley H."/>
            <person name="Na H."/>
            <person name="Barry K."/>
            <person name="Grigoriev I.V."/>
            <person name="Stajich J.E."/>
            <person name="Kennedy P.G."/>
        </authorList>
    </citation>
    <scope>NUCLEOTIDE SEQUENCE</scope>
    <source>
        <strain evidence="2">MN1</strain>
    </source>
</reference>
<dbReference type="EMBL" id="JABBWG010000048">
    <property type="protein sequence ID" value="KAG1806077.1"/>
    <property type="molecule type" value="Genomic_DNA"/>
</dbReference>
<evidence type="ECO:0000256" key="1">
    <source>
        <dbReference type="SAM" id="MobiDB-lite"/>
    </source>
</evidence>
<organism evidence="2 3">
    <name type="scientific">Suillus subaureus</name>
    <dbReference type="NCBI Taxonomy" id="48587"/>
    <lineage>
        <taxon>Eukaryota</taxon>
        <taxon>Fungi</taxon>
        <taxon>Dikarya</taxon>
        <taxon>Basidiomycota</taxon>
        <taxon>Agaricomycotina</taxon>
        <taxon>Agaricomycetes</taxon>
        <taxon>Agaricomycetidae</taxon>
        <taxon>Boletales</taxon>
        <taxon>Suillineae</taxon>
        <taxon>Suillaceae</taxon>
        <taxon>Suillus</taxon>
    </lineage>
</organism>
<dbReference type="RefSeq" id="XP_041187598.1">
    <property type="nucleotide sequence ID" value="XM_041344075.1"/>
</dbReference>
<dbReference type="OrthoDB" id="2678404at2759"/>
<keyword evidence="3" id="KW-1185">Reference proteome</keyword>
<accession>A0A9P7DXU7</accession>
<dbReference type="Proteomes" id="UP000807769">
    <property type="component" value="Unassembled WGS sequence"/>
</dbReference>
<evidence type="ECO:0000313" key="3">
    <source>
        <dbReference type="Proteomes" id="UP000807769"/>
    </source>
</evidence>
<gene>
    <name evidence="2" type="ORF">BJ212DRAFT_789412</name>
</gene>
<feature type="compositionally biased region" description="Polar residues" evidence="1">
    <location>
        <begin position="82"/>
        <end position="93"/>
    </location>
</feature>
<feature type="region of interest" description="Disordered" evidence="1">
    <location>
        <begin position="1"/>
        <end position="99"/>
    </location>
</feature>
<evidence type="ECO:0000313" key="2">
    <source>
        <dbReference type="EMBL" id="KAG1806077.1"/>
    </source>
</evidence>